<reference evidence="2" key="1">
    <citation type="submission" date="2020-02" db="EMBL/GenBank/DDBJ databases">
        <authorList>
            <person name="Meier V. D."/>
        </authorList>
    </citation>
    <scope>NUCLEOTIDE SEQUENCE</scope>
    <source>
        <strain evidence="2">AVDCRST_MAG63</strain>
    </source>
</reference>
<organism evidence="2">
    <name type="scientific">uncultured Armatimonadetes bacterium</name>
    <dbReference type="NCBI Taxonomy" id="157466"/>
    <lineage>
        <taxon>Bacteria</taxon>
        <taxon>Bacillati</taxon>
        <taxon>Armatimonadota</taxon>
        <taxon>environmental samples</taxon>
    </lineage>
</organism>
<dbReference type="AlphaFoldDB" id="A0A6J4JPJ9"/>
<evidence type="ECO:0000313" key="2">
    <source>
        <dbReference type="EMBL" id="CAA9283723.1"/>
    </source>
</evidence>
<dbReference type="EMBL" id="CADCTO010000506">
    <property type="protein sequence ID" value="CAA9283723.1"/>
    <property type="molecule type" value="Genomic_DNA"/>
</dbReference>
<sequence>MKPSLRGSKNERVPCPRAPVGPAALRDVSNRMAGRIHRHGVLQYGPSVSRKGHKNVTIWSRP</sequence>
<proteinExistence type="predicted"/>
<evidence type="ECO:0000256" key="1">
    <source>
        <dbReference type="SAM" id="MobiDB-lite"/>
    </source>
</evidence>
<accession>A0A6J4JPJ9</accession>
<feature type="region of interest" description="Disordered" evidence="1">
    <location>
        <begin position="1"/>
        <end position="23"/>
    </location>
</feature>
<gene>
    <name evidence="2" type="ORF">AVDCRST_MAG63-3755</name>
</gene>
<protein>
    <submittedName>
        <fullName evidence="2">Uncharacterized protein</fullName>
    </submittedName>
</protein>
<name>A0A6J4JPJ9_9BACT</name>